<dbReference type="Gene3D" id="3.40.190.10">
    <property type="entry name" value="Periplasmic binding protein-like II"/>
    <property type="match status" value="1"/>
</dbReference>
<dbReference type="CDD" id="cd07012">
    <property type="entry name" value="PBP2_Bug_TTT"/>
    <property type="match status" value="1"/>
</dbReference>
<feature type="signal peptide" evidence="2">
    <location>
        <begin position="1"/>
        <end position="21"/>
    </location>
</feature>
<gene>
    <name evidence="3" type="ORF">HPF_17025</name>
</gene>
<evidence type="ECO:0000256" key="1">
    <source>
        <dbReference type="ARBA" id="ARBA00006987"/>
    </source>
</evidence>
<comment type="similarity">
    <text evidence="1">Belongs to the UPF0065 (bug) family.</text>
</comment>
<dbReference type="PANTHER" id="PTHR42928:SF5">
    <property type="entry name" value="BLR1237 PROTEIN"/>
    <property type="match status" value="1"/>
</dbReference>
<dbReference type="SUPFAM" id="SSF53850">
    <property type="entry name" value="Periplasmic binding protein-like II"/>
    <property type="match status" value="1"/>
</dbReference>
<feature type="chain" id="PRO_5020756924" evidence="2">
    <location>
        <begin position="22"/>
        <end position="329"/>
    </location>
</feature>
<dbReference type="Gene3D" id="3.40.190.150">
    <property type="entry name" value="Bordetella uptake gene, domain 1"/>
    <property type="match status" value="1"/>
</dbReference>
<dbReference type="PANTHER" id="PTHR42928">
    <property type="entry name" value="TRICARBOXYLATE-BINDING PROTEIN"/>
    <property type="match status" value="1"/>
</dbReference>
<dbReference type="RefSeq" id="WP_066155940.1">
    <property type="nucleotide sequence ID" value="NZ_CP037867.1"/>
</dbReference>
<protein>
    <submittedName>
        <fullName evidence="3">Tripartite tricarboxylate transporter family receptor</fullName>
    </submittedName>
</protein>
<sequence length="329" mass="34718" precursor="true">MNLRRQFLATVALAAFSTIGAAQGFPDRELSGVIQWGAGGASDVVSRALAPVAEEALGKKIVLQNKPGGVGAIATNFVYQQPSDGYTLLFGAENPQLHPVLAISELDYSKFYPVTIAARGNVLLVTNAAKPWKGFKDMLAEIQANPGKVKQGSTGAGGLPFTVGAMVSTATKFPVTSVPFDGDGPGLTALLGGHVDFMFVGAGAAAEHIKAGRLKALAVVDEKPFGDVPPITQDLPTLEKYLPWGPFYGVFVKRDVPDAVKARLTAAFKKAGDDPKFRELMASRGNVMMNISGAEADAFLKKWQSVTSWTYQEVGVAKKNPAELGIAKP</sequence>
<dbReference type="KEGG" id="hpse:HPF_17025"/>
<dbReference type="InterPro" id="IPR042100">
    <property type="entry name" value="Bug_dom1"/>
</dbReference>
<proteinExistence type="inferred from homology"/>
<keyword evidence="2" id="KW-0732">Signal</keyword>
<evidence type="ECO:0000313" key="3">
    <source>
        <dbReference type="EMBL" id="QBM29399.1"/>
    </source>
</evidence>
<reference evidence="3 4" key="1">
    <citation type="submission" date="2019-03" db="EMBL/GenBank/DDBJ databases">
        <authorList>
            <person name="Sebastian G."/>
            <person name="Baumann P."/>
            <person name="Ruckert C."/>
            <person name="Kalinowski J."/>
            <person name="Nebel B."/>
            <person name="Takors R."/>
            <person name="Blombach B."/>
        </authorList>
    </citation>
    <scope>NUCLEOTIDE SEQUENCE [LARGE SCALE GENOMIC DNA]</scope>
    <source>
        <strain evidence="3 4">DSM 1084</strain>
    </source>
</reference>
<dbReference type="AlphaFoldDB" id="A0A4P6X2N2"/>
<organism evidence="3 4">
    <name type="scientific">Hydrogenophaga pseudoflava</name>
    <name type="common">Pseudomonas carboxydoflava</name>
    <dbReference type="NCBI Taxonomy" id="47421"/>
    <lineage>
        <taxon>Bacteria</taxon>
        <taxon>Pseudomonadati</taxon>
        <taxon>Pseudomonadota</taxon>
        <taxon>Betaproteobacteria</taxon>
        <taxon>Burkholderiales</taxon>
        <taxon>Comamonadaceae</taxon>
        <taxon>Hydrogenophaga</taxon>
    </lineage>
</organism>
<accession>A0A4P6X2N2</accession>
<name>A0A4P6X2N2_HYDPS</name>
<evidence type="ECO:0000256" key="2">
    <source>
        <dbReference type="SAM" id="SignalP"/>
    </source>
</evidence>
<dbReference type="PIRSF" id="PIRSF017082">
    <property type="entry name" value="YflP"/>
    <property type="match status" value="1"/>
</dbReference>
<keyword evidence="4" id="KW-1185">Reference proteome</keyword>
<dbReference type="InterPro" id="IPR005064">
    <property type="entry name" value="BUG"/>
</dbReference>
<dbReference type="Proteomes" id="UP000293912">
    <property type="component" value="Chromosome"/>
</dbReference>
<keyword evidence="3" id="KW-0675">Receptor</keyword>
<dbReference type="EMBL" id="CP037867">
    <property type="protein sequence ID" value="QBM29399.1"/>
    <property type="molecule type" value="Genomic_DNA"/>
</dbReference>
<dbReference type="Pfam" id="PF03401">
    <property type="entry name" value="TctC"/>
    <property type="match status" value="1"/>
</dbReference>
<evidence type="ECO:0000313" key="4">
    <source>
        <dbReference type="Proteomes" id="UP000293912"/>
    </source>
</evidence>